<dbReference type="OrthoDB" id="1117410at2"/>
<dbReference type="Proteomes" id="UP000317010">
    <property type="component" value="Unassembled WGS sequence"/>
</dbReference>
<proteinExistence type="predicted"/>
<dbReference type="EMBL" id="VLLI01000009">
    <property type="protein sequence ID" value="TWI98015.1"/>
    <property type="molecule type" value="Genomic_DNA"/>
</dbReference>
<dbReference type="InterPro" id="IPR045916">
    <property type="entry name" value="DUF5777"/>
</dbReference>
<evidence type="ECO:0000313" key="3">
    <source>
        <dbReference type="EMBL" id="TWI98015.1"/>
    </source>
</evidence>
<keyword evidence="1" id="KW-0732">Signal</keyword>
<feature type="chain" id="PRO_5022129971" description="DUF5777 domain-containing protein" evidence="1">
    <location>
        <begin position="33"/>
        <end position="331"/>
    </location>
</feature>
<evidence type="ECO:0000313" key="4">
    <source>
        <dbReference type="Proteomes" id="UP000317010"/>
    </source>
</evidence>
<dbReference type="SUPFAM" id="SSF56935">
    <property type="entry name" value="Porins"/>
    <property type="match status" value="1"/>
</dbReference>
<keyword evidence="4" id="KW-1185">Reference proteome</keyword>
<dbReference type="RefSeq" id="WP_144913920.1">
    <property type="nucleotide sequence ID" value="NZ_VLLI01000009.1"/>
</dbReference>
<sequence>MKTHNSYSSSIYGFTRVCLVIVFALSMGNVMAQNAQAPVKKDTTTKDTVKKVTAPADTTAAAPEVKKKSFIKNTFDGNYIIDNQTVMVPIKGTFEFDIQHRFGTVDNGFKDLFGLFASATMKLGFSYTPVNNLQIGFDATNEKMEVDLNAKWAILKQTKDGSMPVSVTYFGNAMANTQANSVALIYVTTGDRFAYFNQLIIARKFTDKLSIQVAPSYTHFNDLQGYLNGEGKPMPIYNNDNFSVSASGRYKISDGASLIVNYDQPLTQNPADNPHPNISFGIEMRTSGHDFEIFFGNYSSLMPENNALFNQNDYKKGQFLIGFNISRLWNF</sequence>
<name>A0A562TWV4_9SPHI</name>
<reference evidence="3 4" key="1">
    <citation type="submission" date="2019-07" db="EMBL/GenBank/DDBJ databases">
        <title>Genomic Encyclopedia of Archaeal and Bacterial Type Strains, Phase II (KMG-II): from individual species to whole genera.</title>
        <authorList>
            <person name="Goeker M."/>
        </authorList>
    </citation>
    <scope>NUCLEOTIDE SEQUENCE [LARGE SCALE GENOMIC DNA]</scope>
    <source>
        <strain evidence="3 4">ATCC BAA-1854</strain>
    </source>
</reference>
<evidence type="ECO:0000256" key="1">
    <source>
        <dbReference type="SAM" id="SignalP"/>
    </source>
</evidence>
<feature type="signal peptide" evidence="1">
    <location>
        <begin position="1"/>
        <end position="32"/>
    </location>
</feature>
<dbReference type="Pfam" id="PF19089">
    <property type="entry name" value="DUF5777"/>
    <property type="match status" value="1"/>
</dbReference>
<organism evidence="3 4">
    <name type="scientific">Mucilaginibacter frigoritolerans</name>
    <dbReference type="NCBI Taxonomy" id="652788"/>
    <lineage>
        <taxon>Bacteria</taxon>
        <taxon>Pseudomonadati</taxon>
        <taxon>Bacteroidota</taxon>
        <taxon>Sphingobacteriia</taxon>
        <taxon>Sphingobacteriales</taxon>
        <taxon>Sphingobacteriaceae</taxon>
        <taxon>Mucilaginibacter</taxon>
    </lineage>
</organism>
<accession>A0A562TWV4</accession>
<dbReference type="AlphaFoldDB" id="A0A562TWV4"/>
<comment type="caution">
    <text evidence="3">The sequence shown here is derived from an EMBL/GenBank/DDBJ whole genome shotgun (WGS) entry which is preliminary data.</text>
</comment>
<gene>
    <name evidence="3" type="ORF">JN11_03093</name>
</gene>
<evidence type="ECO:0000259" key="2">
    <source>
        <dbReference type="Pfam" id="PF19089"/>
    </source>
</evidence>
<protein>
    <recommendedName>
        <fullName evidence="2">DUF5777 domain-containing protein</fullName>
    </recommendedName>
</protein>
<feature type="domain" description="DUF5777" evidence="2">
    <location>
        <begin position="75"/>
        <end position="329"/>
    </location>
</feature>